<dbReference type="PANTHER" id="PTHR33710">
    <property type="entry name" value="BNAC02G09200D PROTEIN"/>
    <property type="match status" value="1"/>
</dbReference>
<evidence type="ECO:0000313" key="1">
    <source>
        <dbReference type="Proteomes" id="UP000235220"/>
    </source>
</evidence>
<reference evidence="2" key="1">
    <citation type="submission" date="2025-08" db="UniProtKB">
        <authorList>
            <consortium name="RefSeq"/>
        </authorList>
    </citation>
    <scope>IDENTIFICATION</scope>
    <source>
        <tissue evidence="2">Leaves</tissue>
    </source>
</reference>
<keyword evidence="1" id="KW-1185">Reference proteome</keyword>
<protein>
    <submittedName>
        <fullName evidence="2">Uncharacterized protein LOC109019464</fullName>
    </submittedName>
</protein>
<dbReference type="GeneID" id="109019464"/>
<gene>
    <name evidence="2" type="primary">LOC109019464</name>
</gene>
<dbReference type="OrthoDB" id="1435801at2759"/>
<dbReference type="AlphaFoldDB" id="A0A2I4HMC6"/>
<dbReference type="SUPFAM" id="SSF56219">
    <property type="entry name" value="DNase I-like"/>
    <property type="match status" value="1"/>
</dbReference>
<dbReference type="Proteomes" id="UP000235220">
    <property type="component" value="Chromosome 6"/>
</dbReference>
<dbReference type="InterPro" id="IPR036691">
    <property type="entry name" value="Endo/exonu/phosph_ase_sf"/>
</dbReference>
<proteinExistence type="predicted"/>
<evidence type="ECO:0000313" key="2">
    <source>
        <dbReference type="RefSeq" id="XP_018857295.1"/>
    </source>
</evidence>
<sequence length="188" mass="22124">MTSFREVLEVCHLYDLSCKGDKFTWSNKHGDGTYTKERLDKAVANPLWTTMFKNCGVEGLVARSSNHRPILMWFSEKKEKARNCVKLFRYEAKWEFEEDCGRVVQETWNFGGNHVDLIYKVKGLLESCEKALGRWSRQKDKNRGKETKDLSNQMKKLQENEDEHVINEVKQLQSKLGVLMEQEDINWK</sequence>
<dbReference type="PANTHER" id="PTHR33710:SF62">
    <property type="entry name" value="DUF4283 DOMAIN PROTEIN"/>
    <property type="match status" value="1"/>
</dbReference>
<dbReference type="Gramene" id="Jr06_07870_p1">
    <property type="protein sequence ID" value="cds.Jr06_07870_p1"/>
    <property type="gene ID" value="Jr06_07870"/>
</dbReference>
<name>A0A2I4HMC6_JUGRE</name>
<dbReference type="RefSeq" id="XP_018857295.1">
    <property type="nucleotide sequence ID" value="XM_019001750.2"/>
</dbReference>
<dbReference type="KEGG" id="jre:109019464"/>
<accession>A0A2I4HMC6</accession>
<organism evidence="1 2">
    <name type="scientific">Juglans regia</name>
    <name type="common">English walnut</name>
    <dbReference type="NCBI Taxonomy" id="51240"/>
    <lineage>
        <taxon>Eukaryota</taxon>
        <taxon>Viridiplantae</taxon>
        <taxon>Streptophyta</taxon>
        <taxon>Embryophyta</taxon>
        <taxon>Tracheophyta</taxon>
        <taxon>Spermatophyta</taxon>
        <taxon>Magnoliopsida</taxon>
        <taxon>eudicotyledons</taxon>
        <taxon>Gunneridae</taxon>
        <taxon>Pentapetalae</taxon>
        <taxon>rosids</taxon>
        <taxon>fabids</taxon>
        <taxon>Fagales</taxon>
        <taxon>Juglandaceae</taxon>
        <taxon>Juglans</taxon>
    </lineage>
</organism>